<dbReference type="Proteomes" id="UP001310248">
    <property type="component" value="Unassembled WGS sequence"/>
</dbReference>
<dbReference type="PROSITE" id="PS50405">
    <property type="entry name" value="GST_CTER"/>
    <property type="match status" value="1"/>
</dbReference>
<dbReference type="InterPro" id="IPR010987">
    <property type="entry name" value="Glutathione-S-Trfase_C-like"/>
</dbReference>
<dbReference type="EMBL" id="JAYDYW010000007">
    <property type="protein sequence ID" value="MEE1674385.1"/>
    <property type="molecule type" value="Genomic_DNA"/>
</dbReference>
<dbReference type="PANTHER" id="PTHR43969">
    <property type="entry name" value="GLUTATHIONE S TRANSFERASE D10, ISOFORM A-RELATED"/>
    <property type="match status" value="1"/>
</dbReference>
<evidence type="ECO:0000256" key="1">
    <source>
        <dbReference type="ARBA" id="ARBA00011738"/>
    </source>
</evidence>
<evidence type="ECO:0000313" key="5">
    <source>
        <dbReference type="Proteomes" id="UP001310248"/>
    </source>
</evidence>
<proteinExistence type="predicted"/>
<accession>A0ABU7G502</accession>
<dbReference type="RefSeq" id="WP_329775515.1">
    <property type="nucleotide sequence ID" value="NZ_JAYDYW010000007.1"/>
</dbReference>
<dbReference type="SUPFAM" id="SSF52833">
    <property type="entry name" value="Thioredoxin-like"/>
    <property type="match status" value="1"/>
</dbReference>
<dbReference type="Gene3D" id="3.40.30.10">
    <property type="entry name" value="Glutaredoxin"/>
    <property type="match status" value="1"/>
</dbReference>
<dbReference type="Pfam" id="PF13417">
    <property type="entry name" value="GST_N_3"/>
    <property type="match status" value="1"/>
</dbReference>
<comment type="caution">
    <text evidence="4">The sequence shown here is derived from an EMBL/GenBank/DDBJ whole genome shotgun (WGS) entry which is preliminary data.</text>
</comment>
<comment type="subunit">
    <text evidence="1">Homodimer.</text>
</comment>
<dbReference type="Pfam" id="PF00043">
    <property type="entry name" value="GST_C"/>
    <property type="match status" value="1"/>
</dbReference>
<organism evidence="4 5">
    <name type="scientific">Agarivorans aestuarii</name>
    <dbReference type="NCBI Taxonomy" id="1563703"/>
    <lineage>
        <taxon>Bacteria</taxon>
        <taxon>Pseudomonadati</taxon>
        <taxon>Pseudomonadota</taxon>
        <taxon>Gammaproteobacteria</taxon>
        <taxon>Alteromonadales</taxon>
        <taxon>Alteromonadaceae</taxon>
        <taxon>Agarivorans</taxon>
    </lineage>
</organism>
<dbReference type="InterPro" id="IPR004045">
    <property type="entry name" value="Glutathione_S-Trfase_N"/>
</dbReference>
<protein>
    <submittedName>
        <fullName evidence="4">Glutathione S-transferase</fullName>
    </submittedName>
</protein>
<dbReference type="SUPFAM" id="SSF47616">
    <property type="entry name" value="GST C-terminal domain-like"/>
    <property type="match status" value="1"/>
</dbReference>
<gene>
    <name evidence="4" type="ORF">SNR37_003824</name>
</gene>
<dbReference type="InterPro" id="IPR004046">
    <property type="entry name" value="GST_C"/>
</dbReference>
<evidence type="ECO:0000259" key="3">
    <source>
        <dbReference type="PROSITE" id="PS50405"/>
    </source>
</evidence>
<dbReference type="InterPro" id="IPR036249">
    <property type="entry name" value="Thioredoxin-like_sf"/>
</dbReference>
<dbReference type="Gene3D" id="1.20.1050.10">
    <property type="match status" value="1"/>
</dbReference>
<dbReference type="SFLD" id="SFLDS00019">
    <property type="entry name" value="Glutathione_Transferase_(cytos"/>
    <property type="match status" value="1"/>
</dbReference>
<dbReference type="CDD" id="cd03206">
    <property type="entry name" value="GST_C_7"/>
    <property type="match status" value="1"/>
</dbReference>
<dbReference type="InterPro" id="IPR040079">
    <property type="entry name" value="Glutathione_S-Trfase"/>
</dbReference>
<keyword evidence="5" id="KW-1185">Reference proteome</keyword>
<dbReference type="PANTHER" id="PTHR43969:SF9">
    <property type="entry name" value="GLUTATHIONE S TRANSFERASE D10, ISOFORM A-RELATED"/>
    <property type="match status" value="1"/>
</dbReference>
<evidence type="ECO:0000313" key="4">
    <source>
        <dbReference type="EMBL" id="MEE1674385.1"/>
    </source>
</evidence>
<evidence type="ECO:0000259" key="2">
    <source>
        <dbReference type="PROSITE" id="PS50404"/>
    </source>
</evidence>
<feature type="domain" description="GST C-terminal" evidence="3">
    <location>
        <begin position="85"/>
        <end position="203"/>
    </location>
</feature>
<dbReference type="InterPro" id="IPR036282">
    <property type="entry name" value="Glutathione-S-Trfase_C_sf"/>
</dbReference>
<dbReference type="PROSITE" id="PS50404">
    <property type="entry name" value="GST_NTER"/>
    <property type="match status" value="1"/>
</dbReference>
<feature type="domain" description="GST N-terminal" evidence="2">
    <location>
        <begin position="1"/>
        <end position="81"/>
    </location>
</feature>
<reference evidence="5" key="1">
    <citation type="submission" date="2023-07" db="EMBL/GenBank/DDBJ databases">
        <title>Draft genome sequence of Agarivorans aestuarii strain ZMCS4, a CAZymes producing bacteria isolated from the marine brown algae Clodostephus spongiosus.</title>
        <authorList>
            <person name="Lorente B."/>
            <person name="Cabral C."/>
            <person name="Frias J."/>
            <person name="Faria J."/>
            <person name="Toubarro D."/>
        </authorList>
    </citation>
    <scope>NUCLEOTIDE SEQUENCE [LARGE SCALE GENOMIC DNA]</scope>
    <source>
        <strain evidence="5">ZMCS4</strain>
    </source>
</reference>
<name>A0ABU7G502_9ALTE</name>
<sequence length="203" mass="22542">MIKLYDFELSGHAHRVRLMLGLINQPYEKVAINLAQGEHKQPAFKALNPFSLVPVLEDDGLVIRDSIAIITHLANTYAPSWNPKSSEQQAQVQQWLALAARDLAEGPARARLITVFGAKFDQQAVIETSHQMLAIIDGLLEDKLWMVGERASIADVACYSYIAHAPEGKVELDAYPNILRWLANVEALEGFVAMQQTPLKEAV</sequence>
<dbReference type="CDD" id="cd03056">
    <property type="entry name" value="GST_N_4"/>
    <property type="match status" value="1"/>
</dbReference>
<dbReference type="SFLD" id="SFLDG00358">
    <property type="entry name" value="Main_(cytGST)"/>
    <property type="match status" value="1"/>
</dbReference>
<reference evidence="4 5" key="2">
    <citation type="submission" date="2023-12" db="EMBL/GenBank/DDBJ databases">
        <authorList>
            <consortium name="Cladostephus spongiosus"/>
            <person name="Lorente B."/>
            <person name="Cabral C."/>
            <person name="Frias J."/>
            <person name="Faria J."/>
            <person name="Toubarro D."/>
        </authorList>
    </citation>
    <scope>NUCLEOTIDE SEQUENCE [LARGE SCALE GENOMIC DNA]</scope>
    <source>
        <strain evidence="4 5">ZMCS4</strain>
    </source>
</reference>